<name>A0A4U5NUU5_STECR</name>
<gene>
    <name evidence="1" type="ORF">L596_011726</name>
</gene>
<proteinExistence type="predicted"/>
<sequence>MALPSSATLFPVCLSLGRRCFVTNRTQNAATATAAAGNETIFKAILPRGLRPRPIPYPPGSLIRVLPALCSRSFQSRQSATHTLHPHPNIRAATAARHFLRGVRVGPRVPQFVLSPLDSYVASRSRLLFPVSHSFDSVVRSSARPPLLTLCFLGTLCNGRR</sequence>
<reference evidence="1 2" key="2">
    <citation type="journal article" date="2019" name="G3 (Bethesda)">
        <title>Hybrid Assembly of the Genome of the Entomopathogenic Nematode Steinernema carpocapsae Identifies the X-Chromosome.</title>
        <authorList>
            <person name="Serra L."/>
            <person name="Macchietto M."/>
            <person name="Macias-Munoz A."/>
            <person name="McGill C.J."/>
            <person name="Rodriguez I.M."/>
            <person name="Rodriguez B."/>
            <person name="Murad R."/>
            <person name="Mortazavi A."/>
        </authorList>
    </citation>
    <scope>NUCLEOTIDE SEQUENCE [LARGE SCALE GENOMIC DNA]</scope>
    <source>
        <strain evidence="1 2">ALL</strain>
    </source>
</reference>
<reference evidence="1 2" key="1">
    <citation type="journal article" date="2015" name="Genome Biol.">
        <title>Comparative genomics of Steinernema reveals deeply conserved gene regulatory networks.</title>
        <authorList>
            <person name="Dillman A.R."/>
            <person name="Macchietto M."/>
            <person name="Porter C.F."/>
            <person name="Rogers A."/>
            <person name="Williams B."/>
            <person name="Antoshechkin I."/>
            <person name="Lee M.M."/>
            <person name="Goodwin Z."/>
            <person name="Lu X."/>
            <person name="Lewis E.E."/>
            <person name="Goodrich-Blair H."/>
            <person name="Stock S.P."/>
            <person name="Adams B.J."/>
            <person name="Sternberg P.W."/>
            <person name="Mortazavi A."/>
        </authorList>
    </citation>
    <scope>NUCLEOTIDE SEQUENCE [LARGE SCALE GENOMIC DNA]</scope>
    <source>
        <strain evidence="1 2">ALL</strain>
    </source>
</reference>
<dbReference type="Proteomes" id="UP000298663">
    <property type="component" value="Unassembled WGS sequence"/>
</dbReference>
<protein>
    <submittedName>
        <fullName evidence="1">Uncharacterized protein</fullName>
    </submittedName>
</protein>
<keyword evidence="2" id="KW-1185">Reference proteome</keyword>
<dbReference type="AlphaFoldDB" id="A0A4U5NUU5"/>
<evidence type="ECO:0000313" key="2">
    <source>
        <dbReference type="Proteomes" id="UP000298663"/>
    </source>
</evidence>
<accession>A0A4U5NUU5</accession>
<evidence type="ECO:0000313" key="1">
    <source>
        <dbReference type="EMBL" id="TKR87309.1"/>
    </source>
</evidence>
<dbReference type="EMBL" id="AZBU02000003">
    <property type="protein sequence ID" value="TKR87309.1"/>
    <property type="molecule type" value="Genomic_DNA"/>
</dbReference>
<comment type="caution">
    <text evidence="1">The sequence shown here is derived from an EMBL/GenBank/DDBJ whole genome shotgun (WGS) entry which is preliminary data.</text>
</comment>
<organism evidence="1 2">
    <name type="scientific">Steinernema carpocapsae</name>
    <name type="common">Entomopathogenic nematode</name>
    <dbReference type="NCBI Taxonomy" id="34508"/>
    <lineage>
        <taxon>Eukaryota</taxon>
        <taxon>Metazoa</taxon>
        <taxon>Ecdysozoa</taxon>
        <taxon>Nematoda</taxon>
        <taxon>Chromadorea</taxon>
        <taxon>Rhabditida</taxon>
        <taxon>Tylenchina</taxon>
        <taxon>Panagrolaimomorpha</taxon>
        <taxon>Strongyloidoidea</taxon>
        <taxon>Steinernematidae</taxon>
        <taxon>Steinernema</taxon>
    </lineage>
</organism>